<dbReference type="Proteomes" id="UP000887576">
    <property type="component" value="Unplaced"/>
</dbReference>
<evidence type="ECO:0000313" key="2">
    <source>
        <dbReference type="WBParaSite" id="JU765_v2.g11878.t1"/>
    </source>
</evidence>
<name>A0AC34Q110_9BILA</name>
<reference evidence="2" key="1">
    <citation type="submission" date="2022-11" db="UniProtKB">
        <authorList>
            <consortium name="WormBaseParasite"/>
        </authorList>
    </citation>
    <scope>IDENTIFICATION</scope>
</reference>
<accession>A0AC34Q110</accession>
<dbReference type="WBParaSite" id="JU765_v2.g11878.t1">
    <property type="protein sequence ID" value="JU765_v2.g11878.t1"/>
    <property type="gene ID" value="JU765_v2.g11878"/>
</dbReference>
<sequence length="108" mass="12130">MEKIHVFCILPLIGNWQIWTGHENGKMIVHNMSGNKIQLIYSASVNHSSPTKMNATNIKNGPEISPVKFIVGSSMNSHVWSSIEGGSTLYFWENCSVRKTLDCRKILP</sequence>
<evidence type="ECO:0000313" key="1">
    <source>
        <dbReference type="Proteomes" id="UP000887576"/>
    </source>
</evidence>
<protein>
    <submittedName>
        <fullName evidence="2">Uncharacterized protein</fullName>
    </submittedName>
</protein>
<organism evidence="1 2">
    <name type="scientific">Panagrolaimus sp. JU765</name>
    <dbReference type="NCBI Taxonomy" id="591449"/>
    <lineage>
        <taxon>Eukaryota</taxon>
        <taxon>Metazoa</taxon>
        <taxon>Ecdysozoa</taxon>
        <taxon>Nematoda</taxon>
        <taxon>Chromadorea</taxon>
        <taxon>Rhabditida</taxon>
        <taxon>Tylenchina</taxon>
        <taxon>Panagrolaimomorpha</taxon>
        <taxon>Panagrolaimoidea</taxon>
        <taxon>Panagrolaimidae</taxon>
        <taxon>Panagrolaimus</taxon>
    </lineage>
</organism>
<proteinExistence type="predicted"/>